<feature type="compositionally biased region" description="Basic and acidic residues" evidence="3">
    <location>
        <begin position="931"/>
        <end position="942"/>
    </location>
</feature>
<feature type="compositionally biased region" description="Low complexity" evidence="3">
    <location>
        <begin position="789"/>
        <end position="805"/>
    </location>
</feature>
<feature type="region of interest" description="Disordered" evidence="3">
    <location>
        <begin position="788"/>
        <end position="839"/>
    </location>
</feature>
<evidence type="ECO:0000256" key="1">
    <source>
        <dbReference type="ARBA" id="ARBA00008528"/>
    </source>
</evidence>
<keyword evidence="2" id="KW-0175">Coiled coil</keyword>
<organism evidence="4 5">
    <name type="scientific">Saccharomycodes ludwigii</name>
    <dbReference type="NCBI Taxonomy" id="36035"/>
    <lineage>
        <taxon>Eukaryota</taxon>
        <taxon>Fungi</taxon>
        <taxon>Dikarya</taxon>
        <taxon>Ascomycota</taxon>
        <taxon>Saccharomycotina</taxon>
        <taxon>Saccharomycetes</taxon>
        <taxon>Saccharomycodales</taxon>
        <taxon>Saccharomycodaceae</taxon>
        <taxon>Saccharomycodes</taxon>
    </lineage>
</organism>
<feature type="compositionally biased region" description="Basic and acidic residues" evidence="3">
    <location>
        <begin position="829"/>
        <end position="839"/>
    </location>
</feature>
<dbReference type="PANTHER" id="PTHR28298:SF1">
    <property type="entry name" value="EISOSOME PROTEIN 1"/>
    <property type="match status" value="1"/>
</dbReference>
<dbReference type="PANTHER" id="PTHR28298">
    <property type="entry name" value="EISOSOME PROTEIN 1"/>
    <property type="match status" value="1"/>
</dbReference>
<name>A0A376B5L2_9ASCO</name>
<dbReference type="GO" id="GO:0070941">
    <property type="term" value="P:eisosome assembly"/>
    <property type="evidence" value="ECO:0007669"/>
    <property type="project" value="TreeGrafter"/>
</dbReference>
<comment type="similarity">
    <text evidence="1">Belongs to the EIS1 family.</text>
</comment>
<accession>A0A376B5L2</accession>
<dbReference type="Proteomes" id="UP000262825">
    <property type="component" value="Unassembled WGS sequence"/>
</dbReference>
<feature type="coiled-coil region" evidence="2">
    <location>
        <begin position="444"/>
        <end position="564"/>
    </location>
</feature>
<sequence length="942" mass="104882">MSLVSTPNVLTKDNSDMKSLTRNSSLSSFSSIYQVNGKPLSKEALYRSKLKHGIYQSPNFSANRSGVVGNASDAAANVATSSDLAIYAYKRLFVDSNASRAAVSAVSATRTKGNRNSVDIADSKSVNNNALFDHAVLKTFTSKVYKPHEKQQKKVDLLKSSEDKAVKDTTTLTHPLSGQVNLTKVLTGATKLAQQRIEERSNPSKTIYIKTSTNITTSAKVSLQDEEKSGLDFASYAASNAADNLSSKALSSEEKLARSEHDKLLKQLTSNDVLAKAKNNVDAEMKVLDNEYLEKHPNLYLYSNDAFNRTAVEKATKLVEEENVKTNKFKNKVNLGGGLYLSTKDIDNIAAGIITPVLNEVSLRTLNQRNMDEEIKKRTFDYQEQIKHFNKLQSEKEINDRVWIKNAQEKQDSDWKEVKQVCTSYDEKLVHDMDAKVTKKQKLVADTKLDLETLKTELQKKLDDRAAEQKEEVKSLQKQHKKEIKQVKQETNQILQPFVDELEAVEAEYQTLVEKRDDINGHVEELQHNIEEHKVNIESLNQKIEETNGKHAEEQGNLSKLQQTDDELLAHINTVILLEAAEAKERASIVVTEAELKQAKIDAMINERNAERVKLDLDLKKHKWQLLENLQNLADIRNEGNLDEDKVRTLIGVTSKEFINNEEERDEDKALNESNKIAEKNVKETAVLKTKSNEEGKSTVTVDTKKKVGDTTDTKKKVEHTTDTEKKGDFITGTKKRVDFSTNSASSTKPTATSGTILSEKNSTGKKFKIQGGAFYSMVTAVLKDKPNATPKVSSASKSPPIKSAMKNTTNPVTDQKNKETGGDTSIEAAKEEKTAPVKVTKEEKTVSVDTVKGGKTAPVKVTKEEKTVSVDTVKGEKTAPVEATKEEKTTSVDVVGKKKEEPQTTNGESDFDFDEELADTDLSFEDNDEGTQKESYLKEVF</sequence>
<dbReference type="AlphaFoldDB" id="A0A376B5L2"/>
<feature type="region of interest" description="Disordered" evidence="3">
    <location>
        <begin position="878"/>
        <end position="942"/>
    </location>
</feature>
<proteinExistence type="inferred from homology"/>
<dbReference type="EMBL" id="UFAJ01000238">
    <property type="protein sequence ID" value="SSD59953.1"/>
    <property type="molecule type" value="Genomic_DNA"/>
</dbReference>
<keyword evidence="5" id="KW-1185">Reference proteome</keyword>
<protein>
    <recommendedName>
        <fullName evidence="6">Eisosome protein 1</fullName>
    </recommendedName>
</protein>
<evidence type="ECO:0000313" key="4">
    <source>
        <dbReference type="EMBL" id="SSD59953.1"/>
    </source>
</evidence>
<reference evidence="5" key="1">
    <citation type="submission" date="2018-06" db="EMBL/GenBank/DDBJ databases">
        <authorList>
            <person name="Guldener U."/>
        </authorList>
    </citation>
    <scope>NUCLEOTIDE SEQUENCE [LARGE SCALE GENOMIC DNA]</scope>
    <source>
        <strain evidence="5">UTAD17</strain>
    </source>
</reference>
<feature type="compositionally biased region" description="Basic and acidic residues" evidence="3">
    <location>
        <begin position="878"/>
        <end position="903"/>
    </location>
</feature>
<evidence type="ECO:0008006" key="6">
    <source>
        <dbReference type="Google" id="ProtNLM"/>
    </source>
</evidence>
<gene>
    <name evidence="4" type="ORF">SCODWIG_01714</name>
</gene>
<dbReference type="InterPro" id="IPR024527">
    <property type="entry name" value="Eisosome1"/>
</dbReference>
<feature type="region of interest" description="Disordered" evidence="3">
    <location>
        <begin position="740"/>
        <end position="759"/>
    </location>
</feature>
<dbReference type="Pfam" id="PF12757">
    <property type="entry name" value="Eisosome1"/>
    <property type="match status" value="1"/>
</dbReference>
<feature type="compositionally biased region" description="Polar residues" evidence="3">
    <location>
        <begin position="806"/>
        <end position="815"/>
    </location>
</feature>
<dbReference type="VEuPathDB" id="FungiDB:SCODWIG_01714"/>
<evidence type="ECO:0000313" key="5">
    <source>
        <dbReference type="Proteomes" id="UP000262825"/>
    </source>
</evidence>
<evidence type="ECO:0000256" key="3">
    <source>
        <dbReference type="SAM" id="MobiDB-lite"/>
    </source>
</evidence>
<evidence type="ECO:0000256" key="2">
    <source>
        <dbReference type="SAM" id="Coils"/>
    </source>
</evidence>
<feature type="compositionally biased region" description="Acidic residues" evidence="3">
    <location>
        <begin position="910"/>
        <end position="930"/>
    </location>
</feature>